<proteinExistence type="predicted"/>
<dbReference type="InterPro" id="IPR006357">
    <property type="entry name" value="HAD-SF_hydro_IIA"/>
</dbReference>
<dbReference type="Proteomes" id="UP000005387">
    <property type="component" value="Unassembled WGS sequence"/>
</dbReference>
<evidence type="ECO:0000313" key="2">
    <source>
        <dbReference type="Proteomes" id="UP000005387"/>
    </source>
</evidence>
<dbReference type="Pfam" id="PF13344">
    <property type="entry name" value="Hydrolase_6"/>
    <property type="match status" value="1"/>
</dbReference>
<protein>
    <submittedName>
        <fullName evidence="1">HAD-superfamily hydrolase, subfamily IIA</fullName>
    </submittedName>
</protein>
<dbReference type="Gene3D" id="3.40.50.1000">
    <property type="entry name" value="HAD superfamily/HAD-like"/>
    <property type="match status" value="2"/>
</dbReference>
<dbReference type="PANTHER" id="PTHR19288">
    <property type="entry name" value="4-NITROPHENYLPHOSPHATASE-RELATED"/>
    <property type="match status" value="1"/>
</dbReference>
<dbReference type="InterPro" id="IPR023214">
    <property type="entry name" value="HAD_sf"/>
</dbReference>
<gene>
    <name evidence="1" type="ORF">PaecuDRAFT_0123</name>
</gene>
<keyword evidence="2" id="KW-1185">Reference proteome</keyword>
<dbReference type="PANTHER" id="PTHR19288:SF46">
    <property type="entry name" value="HALOACID DEHALOGENASE-LIKE HYDROLASE DOMAIN-CONTAINING PROTEIN 2"/>
    <property type="match status" value="1"/>
</dbReference>
<dbReference type="GO" id="GO:0016791">
    <property type="term" value="F:phosphatase activity"/>
    <property type="evidence" value="ECO:0007669"/>
    <property type="project" value="TreeGrafter"/>
</dbReference>
<dbReference type="EMBL" id="AEDD01000001">
    <property type="protein sequence ID" value="EFM12612.1"/>
    <property type="molecule type" value="Genomic_DNA"/>
</dbReference>
<dbReference type="STRING" id="717606.PaecuDRAFT_0123"/>
<name>E0I4T1_9BACL</name>
<dbReference type="AlphaFoldDB" id="E0I4T1"/>
<keyword evidence="1" id="KW-0378">Hydrolase</keyword>
<sequence>MKAMDLDGFVIDLDGTVFRGEQVVEGAQQAIASLRAAGKRLVFLSNRGNISREMCLAKLRRLGVEASLDEIILSSTVTARYLREHHPGCEAWTLGDWGLQDELAAGGITLAVRPELADWLVITLHETLTYHELNEAFRAVRHGARIIATNEDRSFPGEFGDHIDVAGMIGAIAASTGAQVELVVGKPSLLMAEAALAALQLPAERCLMIGDSLASDIGLGKRSGMKTALVLTGSTTTEAAGLWPARPDWIWSSIGELTTKAAVKGEGMT</sequence>
<dbReference type="NCBIfam" id="TIGR01460">
    <property type="entry name" value="HAD-SF-IIA"/>
    <property type="match status" value="1"/>
</dbReference>
<evidence type="ECO:0000313" key="1">
    <source>
        <dbReference type="EMBL" id="EFM12612.1"/>
    </source>
</evidence>
<dbReference type="InterPro" id="IPR036412">
    <property type="entry name" value="HAD-like_sf"/>
</dbReference>
<dbReference type="eggNOG" id="COG0647">
    <property type="taxonomic scope" value="Bacteria"/>
</dbReference>
<dbReference type="Pfam" id="PF13242">
    <property type="entry name" value="Hydrolase_like"/>
    <property type="match status" value="1"/>
</dbReference>
<dbReference type="GO" id="GO:0005737">
    <property type="term" value="C:cytoplasm"/>
    <property type="evidence" value="ECO:0007669"/>
    <property type="project" value="TreeGrafter"/>
</dbReference>
<reference evidence="1 2" key="1">
    <citation type="submission" date="2010-07" db="EMBL/GenBank/DDBJ databases">
        <title>The draft genome of Paenibacillus curdlanolyticus YK9.</title>
        <authorList>
            <consortium name="US DOE Joint Genome Institute (JGI-PGF)"/>
            <person name="Lucas S."/>
            <person name="Copeland A."/>
            <person name="Lapidus A."/>
            <person name="Cheng J.-F."/>
            <person name="Bruce D."/>
            <person name="Goodwin L."/>
            <person name="Pitluck S."/>
            <person name="Land M.L."/>
            <person name="Hauser L."/>
            <person name="Chang Y.-J."/>
            <person name="Jeffries C."/>
            <person name="Anderson I.J."/>
            <person name="Johnson E."/>
            <person name="Loganathan U."/>
            <person name="Mulhopadhyay B."/>
            <person name="Kyrpides N."/>
            <person name="Woyke T.J."/>
        </authorList>
    </citation>
    <scope>NUCLEOTIDE SEQUENCE [LARGE SCALE GENOMIC DNA]</scope>
    <source>
        <strain evidence="1 2">YK9</strain>
    </source>
</reference>
<dbReference type="RefSeq" id="WP_006036141.1">
    <property type="nucleotide sequence ID" value="NZ_AEDD01000001.1"/>
</dbReference>
<dbReference type="SUPFAM" id="SSF56784">
    <property type="entry name" value="HAD-like"/>
    <property type="match status" value="1"/>
</dbReference>
<organism evidence="1 2">
    <name type="scientific">Paenibacillus curdlanolyticus YK9</name>
    <dbReference type="NCBI Taxonomy" id="717606"/>
    <lineage>
        <taxon>Bacteria</taxon>
        <taxon>Bacillati</taxon>
        <taxon>Bacillota</taxon>
        <taxon>Bacilli</taxon>
        <taxon>Bacillales</taxon>
        <taxon>Paenibacillaceae</taxon>
        <taxon>Paenibacillus</taxon>
    </lineage>
</organism>
<dbReference type="OrthoDB" id="9810449at2"/>
<accession>E0I4T1</accession>